<dbReference type="InterPro" id="IPR021005">
    <property type="entry name" value="Znf_CGNR"/>
</dbReference>
<dbReference type="SUPFAM" id="SSF160904">
    <property type="entry name" value="Jann2411-like"/>
    <property type="match status" value="1"/>
</dbReference>
<proteinExistence type="predicted"/>
<dbReference type="EMBL" id="JBHMBS010000004">
    <property type="protein sequence ID" value="MFB9676121.1"/>
    <property type="molecule type" value="Genomic_DNA"/>
</dbReference>
<sequence length="184" mass="20578">MIDVELVGNALCLDFTNTVNSRPVARRDWLATPEEAVTWAHAAGHPIERRTGLAAALPEARDLRETVFRVFRPLTDGDDPPRADLDALTATYAGGLAHARFEHDEGRFRFVWPAPRTVGTLLREVAASAVDLLARGPLERIHACPSCYWLFLDTSKNGRRRWCSMTTCGSRDKARRYYAARTSP</sequence>
<dbReference type="Pfam" id="PF07336">
    <property type="entry name" value="ABATE"/>
    <property type="match status" value="1"/>
</dbReference>
<dbReference type="Pfam" id="PF11706">
    <property type="entry name" value="zf-CGNR"/>
    <property type="match status" value="1"/>
</dbReference>
<organism evidence="2 3">
    <name type="scientific">Streptosporangium vulgare</name>
    <dbReference type="NCBI Taxonomy" id="46190"/>
    <lineage>
        <taxon>Bacteria</taxon>
        <taxon>Bacillati</taxon>
        <taxon>Actinomycetota</taxon>
        <taxon>Actinomycetes</taxon>
        <taxon>Streptosporangiales</taxon>
        <taxon>Streptosporangiaceae</taxon>
        <taxon>Streptosporangium</taxon>
    </lineage>
</organism>
<accession>A0ABV5TB16</accession>
<dbReference type="PANTHER" id="PTHR35525">
    <property type="entry name" value="BLL6575 PROTEIN"/>
    <property type="match status" value="1"/>
</dbReference>
<feature type="domain" description="Zinc finger CGNR" evidence="1">
    <location>
        <begin position="140"/>
        <end position="179"/>
    </location>
</feature>
<dbReference type="RefSeq" id="WP_386156112.1">
    <property type="nucleotide sequence ID" value="NZ_JBHMBS010000004.1"/>
</dbReference>
<keyword evidence="3" id="KW-1185">Reference proteome</keyword>
<protein>
    <submittedName>
        <fullName evidence="2">CGNR zinc finger domain-containing protein</fullName>
    </submittedName>
</protein>
<dbReference type="PANTHER" id="PTHR35525:SF3">
    <property type="entry name" value="BLL6575 PROTEIN"/>
    <property type="match status" value="1"/>
</dbReference>
<dbReference type="Gene3D" id="1.10.3300.10">
    <property type="entry name" value="Jann2411-like domain"/>
    <property type="match status" value="1"/>
</dbReference>
<name>A0ABV5TB16_9ACTN</name>
<dbReference type="InterPro" id="IPR010852">
    <property type="entry name" value="ABATE"/>
</dbReference>
<dbReference type="Proteomes" id="UP001589610">
    <property type="component" value="Unassembled WGS sequence"/>
</dbReference>
<comment type="caution">
    <text evidence="2">The sequence shown here is derived from an EMBL/GenBank/DDBJ whole genome shotgun (WGS) entry which is preliminary data.</text>
</comment>
<reference evidence="2 3" key="1">
    <citation type="submission" date="2024-09" db="EMBL/GenBank/DDBJ databases">
        <authorList>
            <person name="Sun Q."/>
            <person name="Mori K."/>
        </authorList>
    </citation>
    <scope>NUCLEOTIDE SEQUENCE [LARGE SCALE GENOMIC DNA]</scope>
    <source>
        <strain evidence="2 3">JCM 3028</strain>
    </source>
</reference>
<evidence type="ECO:0000259" key="1">
    <source>
        <dbReference type="Pfam" id="PF11706"/>
    </source>
</evidence>
<evidence type="ECO:0000313" key="3">
    <source>
        <dbReference type="Proteomes" id="UP001589610"/>
    </source>
</evidence>
<dbReference type="InterPro" id="IPR023286">
    <property type="entry name" value="ABATE_dom_sf"/>
</dbReference>
<evidence type="ECO:0000313" key="2">
    <source>
        <dbReference type="EMBL" id="MFB9676121.1"/>
    </source>
</evidence>
<gene>
    <name evidence="2" type="ORF">ACFFRH_11530</name>
</gene>